<gene>
    <name evidence="1" type="ORF">ASCRUDRAFT_81235</name>
</gene>
<dbReference type="Gene3D" id="1.10.510.10">
    <property type="entry name" value="Transferase(Phosphotransferase) domain 1"/>
    <property type="match status" value="1"/>
</dbReference>
<dbReference type="InParanoid" id="A0A1D2VGY4"/>
<dbReference type="InterPro" id="IPR011009">
    <property type="entry name" value="Kinase-like_dom_sf"/>
</dbReference>
<dbReference type="RefSeq" id="XP_020047203.1">
    <property type="nucleotide sequence ID" value="XM_020194591.1"/>
</dbReference>
<sequence length="109" mass="13060">MVDVKRNDFKNMTTKALQNLYDIHNTGIFHGNIHLQNVVYKYKTHDFFFIDFGSSTVKNMKSESKDLNQGEHKNNDDFQKDLWKDYMNLYQAIFFQTNYRNICDEFLNG</sequence>
<evidence type="ECO:0000313" key="2">
    <source>
        <dbReference type="Proteomes" id="UP000095038"/>
    </source>
</evidence>
<dbReference type="Proteomes" id="UP000095038">
    <property type="component" value="Unassembled WGS sequence"/>
</dbReference>
<dbReference type="EMBL" id="KV454481">
    <property type="protein sequence ID" value="ODV60896.1"/>
    <property type="molecule type" value="Genomic_DNA"/>
</dbReference>
<proteinExistence type="predicted"/>
<accession>A0A1D2VGY4</accession>
<evidence type="ECO:0008006" key="3">
    <source>
        <dbReference type="Google" id="ProtNLM"/>
    </source>
</evidence>
<dbReference type="AlphaFoldDB" id="A0A1D2VGY4"/>
<dbReference type="GeneID" id="30968227"/>
<keyword evidence="2" id="KW-1185">Reference proteome</keyword>
<evidence type="ECO:0000313" key="1">
    <source>
        <dbReference type="EMBL" id="ODV60896.1"/>
    </source>
</evidence>
<protein>
    <recommendedName>
        <fullName evidence="3">Protein kinase domain-containing protein</fullName>
    </recommendedName>
</protein>
<organism evidence="1 2">
    <name type="scientific">Ascoidea rubescens DSM 1968</name>
    <dbReference type="NCBI Taxonomy" id="1344418"/>
    <lineage>
        <taxon>Eukaryota</taxon>
        <taxon>Fungi</taxon>
        <taxon>Dikarya</taxon>
        <taxon>Ascomycota</taxon>
        <taxon>Saccharomycotina</taxon>
        <taxon>Saccharomycetes</taxon>
        <taxon>Ascoideaceae</taxon>
        <taxon>Ascoidea</taxon>
    </lineage>
</organism>
<dbReference type="SUPFAM" id="SSF56112">
    <property type="entry name" value="Protein kinase-like (PK-like)"/>
    <property type="match status" value="1"/>
</dbReference>
<reference evidence="2" key="1">
    <citation type="submission" date="2016-05" db="EMBL/GenBank/DDBJ databases">
        <title>Comparative genomics of biotechnologically important yeasts.</title>
        <authorList>
            <consortium name="DOE Joint Genome Institute"/>
            <person name="Riley R."/>
            <person name="Haridas S."/>
            <person name="Wolfe K.H."/>
            <person name="Lopes M.R."/>
            <person name="Hittinger C.T."/>
            <person name="Goker M."/>
            <person name="Salamov A."/>
            <person name="Wisecaver J."/>
            <person name="Long T.M."/>
            <person name="Aerts A.L."/>
            <person name="Barry K."/>
            <person name="Choi C."/>
            <person name="Clum A."/>
            <person name="Coughlan A.Y."/>
            <person name="Deshpande S."/>
            <person name="Douglass A.P."/>
            <person name="Hanson S.J."/>
            <person name="Klenk H.-P."/>
            <person name="Labutti K."/>
            <person name="Lapidus A."/>
            <person name="Lindquist E."/>
            <person name="Lipzen A."/>
            <person name="Meier-Kolthoff J.P."/>
            <person name="Ohm R.A."/>
            <person name="Otillar R.P."/>
            <person name="Pangilinan J."/>
            <person name="Peng Y."/>
            <person name="Rokas A."/>
            <person name="Rosa C.A."/>
            <person name="Scheuner C."/>
            <person name="Sibirny A.A."/>
            <person name="Slot J.C."/>
            <person name="Stielow J.B."/>
            <person name="Sun H."/>
            <person name="Kurtzman C.P."/>
            <person name="Blackwell M."/>
            <person name="Grigoriev I.V."/>
            <person name="Jeffries T.W."/>
        </authorList>
    </citation>
    <scope>NUCLEOTIDE SEQUENCE [LARGE SCALE GENOMIC DNA]</scope>
    <source>
        <strain evidence="2">DSM 1968</strain>
    </source>
</reference>
<name>A0A1D2VGY4_9ASCO</name>
<dbReference type="OrthoDB" id="2156052at2759"/>